<dbReference type="AlphaFoldDB" id="X0XQW5"/>
<evidence type="ECO:0000313" key="1">
    <source>
        <dbReference type="EMBL" id="GAG39028.1"/>
    </source>
</evidence>
<gene>
    <name evidence="1" type="ORF">S01H1_67489</name>
</gene>
<proteinExistence type="predicted"/>
<name>X0XQW5_9ZZZZ</name>
<accession>X0XQW5</accession>
<organism evidence="1">
    <name type="scientific">marine sediment metagenome</name>
    <dbReference type="NCBI Taxonomy" id="412755"/>
    <lineage>
        <taxon>unclassified sequences</taxon>
        <taxon>metagenomes</taxon>
        <taxon>ecological metagenomes</taxon>
    </lineage>
</organism>
<feature type="non-terminal residue" evidence="1">
    <location>
        <position position="1"/>
    </location>
</feature>
<sequence>EELALVLNELAVLLRAGNNSEWANVFSHYHDESRKIVAKKEFDSDSLDKLVNNIKYCFDKNSSFMNIGLKHDNPKEEQKLNQGLYLTRARLLAVLRDMEERITEHIH</sequence>
<reference evidence="1" key="1">
    <citation type="journal article" date="2014" name="Front. Microbiol.">
        <title>High frequency of phylogenetically diverse reductive dehalogenase-homologous genes in deep subseafloor sedimentary metagenomes.</title>
        <authorList>
            <person name="Kawai M."/>
            <person name="Futagami T."/>
            <person name="Toyoda A."/>
            <person name="Takaki Y."/>
            <person name="Nishi S."/>
            <person name="Hori S."/>
            <person name="Arai W."/>
            <person name="Tsubouchi T."/>
            <person name="Morono Y."/>
            <person name="Uchiyama I."/>
            <person name="Ito T."/>
            <person name="Fujiyama A."/>
            <person name="Inagaki F."/>
            <person name="Takami H."/>
        </authorList>
    </citation>
    <scope>NUCLEOTIDE SEQUENCE</scope>
    <source>
        <strain evidence="1">Expedition CK06-06</strain>
    </source>
</reference>
<comment type="caution">
    <text evidence="1">The sequence shown here is derived from an EMBL/GenBank/DDBJ whole genome shotgun (WGS) entry which is preliminary data.</text>
</comment>
<protein>
    <submittedName>
        <fullName evidence="1">Uncharacterized protein</fullName>
    </submittedName>
</protein>
<dbReference type="EMBL" id="BARS01044702">
    <property type="protein sequence ID" value="GAG39028.1"/>
    <property type="molecule type" value="Genomic_DNA"/>
</dbReference>